<dbReference type="InterPro" id="IPR003593">
    <property type="entry name" value="AAA+_ATPase"/>
</dbReference>
<evidence type="ECO:0000256" key="2">
    <source>
        <dbReference type="ARBA" id="ARBA00022448"/>
    </source>
</evidence>
<feature type="domain" description="ABC transporter" evidence="12">
    <location>
        <begin position="4"/>
        <end position="234"/>
    </location>
</feature>
<dbReference type="RefSeq" id="WP_089789012.1">
    <property type="nucleotide sequence ID" value="NZ_FOKW01000008.1"/>
</dbReference>
<dbReference type="EMBL" id="FOKW01000008">
    <property type="protein sequence ID" value="SFC44575.1"/>
    <property type="molecule type" value="Genomic_DNA"/>
</dbReference>
<dbReference type="GO" id="GO:0055052">
    <property type="term" value="C:ATP-binding cassette (ABC) transporter complex, substrate-binding subunit-containing"/>
    <property type="evidence" value="ECO:0007669"/>
    <property type="project" value="TreeGrafter"/>
</dbReference>
<dbReference type="InterPro" id="IPR015855">
    <property type="entry name" value="ABC_transpr_MalK-like"/>
</dbReference>
<dbReference type="Gene3D" id="2.40.50.140">
    <property type="entry name" value="Nucleic acid-binding proteins"/>
    <property type="match status" value="1"/>
</dbReference>
<proteinExistence type="inferred from homology"/>
<evidence type="ECO:0000256" key="9">
    <source>
        <dbReference type="ARBA" id="ARBA00065962"/>
    </source>
</evidence>
<evidence type="ECO:0000256" key="3">
    <source>
        <dbReference type="ARBA" id="ARBA00022741"/>
    </source>
</evidence>
<dbReference type="InterPro" id="IPR017871">
    <property type="entry name" value="ABC_transporter-like_CS"/>
</dbReference>
<evidence type="ECO:0000256" key="7">
    <source>
        <dbReference type="ARBA" id="ARBA00053454"/>
    </source>
</evidence>
<accession>A0A1I1J868</accession>
<evidence type="ECO:0000313" key="14">
    <source>
        <dbReference type="Proteomes" id="UP000199161"/>
    </source>
</evidence>
<dbReference type="PANTHER" id="PTHR43875">
    <property type="entry name" value="MALTODEXTRIN IMPORT ATP-BINDING PROTEIN MSMX"/>
    <property type="match status" value="1"/>
</dbReference>
<dbReference type="InterPro" id="IPR027417">
    <property type="entry name" value="P-loop_NTPase"/>
</dbReference>
<dbReference type="SMART" id="SM00382">
    <property type="entry name" value="AAA"/>
    <property type="match status" value="1"/>
</dbReference>
<dbReference type="Proteomes" id="UP000199161">
    <property type="component" value="Unassembled WGS sequence"/>
</dbReference>
<dbReference type="PROSITE" id="PS00211">
    <property type="entry name" value="ABC_TRANSPORTER_1"/>
    <property type="match status" value="1"/>
</dbReference>
<evidence type="ECO:0000259" key="12">
    <source>
        <dbReference type="PROSITE" id="PS50893"/>
    </source>
</evidence>
<reference evidence="14" key="1">
    <citation type="submission" date="2016-10" db="EMBL/GenBank/DDBJ databases">
        <authorList>
            <person name="Varghese N."/>
            <person name="Submissions S."/>
        </authorList>
    </citation>
    <scope>NUCLEOTIDE SEQUENCE [LARGE SCALE GENOMIC DNA]</scope>
    <source>
        <strain evidence="14">DSM 13078</strain>
    </source>
</reference>
<dbReference type="CDD" id="cd03301">
    <property type="entry name" value="ABC_MalK_N"/>
    <property type="match status" value="1"/>
</dbReference>
<keyword evidence="3" id="KW-0547">Nucleotide-binding</keyword>
<dbReference type="EC" id="7.5.2.13" evidence="10"/>
<comment type="subcellular location">
    <subcellularLocation>
        <location evidence="1">Cell membrane</location>
        <topology evidence="1">Peripheral membrane protein</topology>
    </subcellularLocation>
</comment>
<dbReference type="InterPro" id="IPR040582">
    <property type="entry name" value="OB_MalK-like"/>
</dbReference>
<keyword evidence="2" id="KW-0813">Transport</keyword>
<dbReference type="SUPFAM" id="SSF50331">
    <property type="entry name" value="MOP-like"/>
    <property type="match status" value="1"/>
</dbReference>
<organism evidence="13 14">
    <name type="scientific">Natronobacterium haloterrestre</name>
    <name type="common">Halobiforma haloterrestris</name>
    <dbReference type="NCBI Taxonomy" id="148448"/>
    <lineage>
        <taxon>Archaea</taxon>
        <taxon>Methanobacteriati</taxon>
        <taxon>Methanobacteriota</taxon>
        <taxon>Stenosarchaea group</taxon>
        <taxon>Halobacteria</taxon>
        <taxon>Halobacteriales</taxon>
        <taxon>Natrialbaceae</taxon>
        <taxon>Natronobacterium</taxon>
    </lineage>
</organism>
<dbReference type="InterPro" id="IPR003439">
    <property type="entry name" value="ABC_transporter-like_ATP-bd"/>
</dbReference>
<dbReference type="GO" id="GO:0008643">
    <property type="term" value="P:carbohydrate transport"/>
    <property type="evidence" value="ECO:0007669"/>
    <property type="project" value="InterPro"/>
</dbReference>
<protein>
    <recommendedName>
        <fullName evidence="10">ABC-type D-xylose/L-arabinose transporter</fullName>
        <ecNumber evidence="10">7.5.2.13</ecNumber>
    </recommendedName>
</protein>
<dbReference type="SUPFAM" id="SSF52540">
    <property type="entry name" value="P-loop containing nucleoside triphosphate hydrolases"/>
    <property type="match status" value="1"/>
</dbReference>
<dbReference type="InterPro" id="IPR047641">
    <property type="entry name" value="ABC_transpr_MalK/UgpC-like"/>
</dbReference>
<comment type="function">
    <text evidence="7">Part of the ABC transporter complex XacGHIJK involved in the uptake of xylose and arabinose. Responsible for energy coupling to the transport system.</text>
</comment>
<dbReference type="InterPro" id="IPR008995">
    <property type="entry name" value="Mo/tungstate-bd_C_term_dom"/>
</dbReference>
<dbReference type="OrthoDB" id="18368at2157"/>
<dbReference type="AlphaFoldDB" id="A0A1I1J868"/>
<sequence>MARVTLEHVTKRYEDIVAVDDMNLEIEDGEFVCLVGPSGCGKSTTMETIAGLTKPTEGTVRIGDADVTTLPPKDRGVSMVFQNIALFPHMDVYDNISFGLRLRDYDKEEIDRRVDRAADIVQLEGMLDREPNELSGGQQQRVAIARAIVREPAVFLMDEPLANLDAKLRVHMRTELQRLHKQLDTTIIYVTHDQAEAMTMSDRIAVINDGRLQQIAPPLTCYNEPANLFVAGFIGSPSMNFVNGDLANDGLRTDHYDLEFDPAAFPLEGIDEVTAGIRPEDIYLERNTESVVDPSATIEATTDVLEPMGDEIFVYLSLDGSSAEMMTSDEASTASNQLLMSVDPDETIEADQQVSIVLDRSKVHLFDAASGEAITHGVADESVHEAPTADAEGGATEVESGGQRD</sequence>
<dbReference type="Gene3D" id="3.40.50.300">
    <property type="entry name" value="P-loop containing nucleotide triphosphate hydrolases"/>
    <property type="match status" value="1"/>
</dbReference>
<dbReference type="PROSITE" id="PS50893">
    <property type="entry name" value="ABC_TRANSPORTER_2"/>
    <property type="match status" value="1"/>
</dbReference>
<feature type="region of interest" description="Disordered" evidence="11">
    <location>
        <begin position="378"/>
        <end position="405"/>
    </location>
</feature>
<evidence type="ECO:0000256" key="4">
    <source>
        <dbReference type="ARBA" id="ARBA00022840"/>
    </source>
</evidence>
<dbReference type="GO" id="GO:0005524">
    <property type="term" value="F:ATP binding"/>
    <property type="evidence" value="ECO:0007669"/>
    <property type="project" value="UniProtKB-KW"/>
</dbReference>
<dbReference type="Gene3D" id="2.40.50.100">
    <property type="match status" value="1"/>
</dbReference>
<evidence type="ECO:0000256" key="10">
    <source>
        <dbReference type="ARBA" id="ARBA00066315"/>
    </source>
</evidence>
<dbReference type="PANTHER" id="PTHR43875:SF1">
    <property type="entry name" value="OSMOPROTECTIVE COMPOUNDS UPTAKE ATP-BINDING PROTEIN GGTA"/>
    <property type="match status" value="1"/>
</dbReference>
<dbReference type="GO" id="GO:0016887">
    <property type="term" value="F:ATP hydrolysis activity"/>
    <property type="evidence" value="ECO:0007669"/>
    <property type="project" value="InterPro"/>
</dbReference>
<comment type="catalytic activity">
    <reaction evidence="6">
        <text>L-arabinose(out) + ATP + H2O = L-arabinose(in) + ADP + phosphate + H(+)</text>
        <dbReference type="Rhea" id="RHEA:30007"/>
        <dbReference type="ChEBI" id="CHEBI:15377"/>
        <dbReference type="ChEBI" id="CHEBI:15378"/>
        <dbReference type="ChEBI" id="CHEBI:17535"/>
        <dbReference type="ChEBI" id="CHEBI:30616"/>
        <dbReference type="ChEBI" id="CHEBI:43474"/>
        <dbReference type="ChEBI" id="CHEBI:456216"/>
        <dbReference type="EC" id="7.5.2.13"/>
    </reaction>
    <physiologicalReaction direction="left-to-right" evidence="6">
        <dbReference type="Rhea" id="RHEA:30008"/>
    </physiologicalReaction>
</comment>
<keyword evidence="14" id="KW-1185">Reference proteome</keyword>
<dbReference type="GO" id="GO:0140359">
    <property type="term" value="F:ABC-type transporter activity"/>
    <property type="evidence" value="ECO:0007669"/>
    <property type="project" value="InterPro"/>
</dbReference>
<evidence type="ECO:0000256" key="8">
    <source>
        <dbReference type="ARBA" id="ARBA00061029"/>
    </source>
</evidence>
<comment type="similarity">
    <text evidence="8">Belongs to the ABC transporter superfamily. Carbohydrate uptake transporter-1 (CUT1) (TC 3.A.1.1) family.</text>
</comment>
<evidence type="ECO:0000256" key="6">
    <source>
        <dbReference type="ARBA" id="ARBA00051890"/>
    </source>
</evidence>
<name>A0A1I1J868_NATHA</name>
<evidence type="ECO:0000256" key="5">
    <source>
        <dbReference type="ARBA" id="ARBA00050355"/>
    </source>
</evidence>
<evidence type="ECO:0000256" key="1">
    <source>
        <dbReference type="ARBA" id="ARBA00004202"/>
    </source>
</evidence>
<gene>
    <name evidence="13" type="ORF">SAMN05444422_108178</name>
</gene>
<evidence type="ECO:0000256" key="11">
    <source>
        <dbReference type="SAM" id="MobiDB-lite"/>
    </source>
</evidence>
<dbReference type="FunFam" id="3.40.50.300:FF:000042">
    <property type="entry name" value="Maltose/maltodextrin ABC transporter, ATP-binding protein"/>
    <property type="match status" value="1"/>
</dbReference>
<comment type="catalytic activity">
    <reaction evidence="5">
        <text>D-xylose(out) + ATP + H2O = D-xylose(in) + ADP + phosphate + H(+)</text>
        <dbReference type="Rhea" id="RHEA:29899"/>
        <dbReference type="ChEBI" id="CHEBI:15377"/>
        <dbReference type="ChEBI" id="CHEBI:15378"/>
        <dbReference type="ChEBI" id="CHEBI:30616"/>
        <dbReference type="ChEBI" id="CHEBI:43474"/>
        <dbReference type="ChEBI" id="CHEBI:53455"/>
        <dbReference type="ChEBI" id="CHEBI:456216"/>
        <dbReference type="EC" id="7.5.2.13"/>
    </reaction>
    <physiologicalReaction direction="left-to-right" evidence="5">
        <dbReference type="Rhea" id="RHEA:29900"/>
    </physiologicalReaction>
</comment>
<dbReference type="Pfam" id="PF00005">
    <property type="entry name" value="ABC_tran"/>
    <property type="match status" value="1"/>
</dbReference>
<dbReference type="Pfam" id="PF17912">
    <property type="entry name" value="OB_MalK"/>
    <property type="match status" value="1"/>
</dbReference>
<dbReference type="InterPro" id="IPR012340">
    <property type="entry name" value="NA-bd_OB-fold"/>
</dbReference>
<keyword evidence="4 13" id="KW-0067">ATP-binding</keyword>
<comment type="subunit">
    <text evidence="9">The complex is composed of two ATP-binding proteins (XacJ and XacK), two transmembrane proteins (XacH and XacI) and a solute-binding protein (XacG).</text>
</comment>
<evidence type="ECO:0000313" key="13">
    <source>
        <dbReference type="EMBL" id="SFC44575.1"/>
    </source>
</evidence>